<dbReference type="STRING" id="1849968.A8C32_19325"/>
<evidence type="ECO:0000313" key="5">
    <source>
        <dbReference type="Proteomes" id="UP000095713"/>
    </source>
</evidence>
<dbReference type="InterPro" id="IPR014748">
    <property type="entry name" value="Enoyl-CoA_hydra_C"/>
</dbReference>
<dbReference type="CDD" id="cd06558">
    <property type="entry name" value="crotonase-like"/>
    <property type="match status" value="1"/>
</dbReference>
<dbReference type="PROSITE" id="PS00166">
    <property type="entry name" value="ENOYL_COA_HYDRATASE"/>
    <property type="match status" value="1"/>
</dbReference>
<dbReference type="Gene3D" id="1.10.12.10">
    <property type="entry name" value="Lyase 2-enoyl-coa Hydratase, Chain A, domain 2"/>
    <property type="match status" value="1"/>
</dbReference>
<dbReference type="EMBL" id="MDJD01000049">
    <property type="protein sequence ID" value="OEK06179.1"/>
    <property type="molecule type" value="Genomic_DNA"/>
</dbReference>
<dbReference type="InterPro" id="IPR029045">
    <property type="entry name" value="ClpP/crotonase-like_dom_sf"/>
</dbReference>
<dbReference type="FunFam" id="3.90.226.10:FF:000009">
    <property type="entry name" value="Carnitinyl-CoA dehydratase"/>
    <property type="match status" value="1"/>
</dbReference>
<organism evidence="4 5">
    <name type="scientific">Flavivirga aquatica</name>
    <dbReference type="NCBI Taxonomy" id="1849968"/>
    <lineage>
        <taxon>Bacteria</taxon>
        <taxon>Pseudomonadati</taxon>
        <taxon>Bacteroidota</taxon>
        <taxon>Flavobacteriia</taxon>
        <taxon>Flavobacteriales</taxon>
        <taxon>Flavobacteriaceae</taxon>
        <taxon>Flavivirga</taxon>
    </lineage>
</organism>
<evidence type="ECO:0000313" key="4">
    <source>
        <dbReference type="EMBL" id="OEK06179.1"/>
    </source>
</evidence>
<dbReference type="Gene3D" id="3.90.226.10">
    <property type="entry name" value="2-enoyl-CoA Hydratase, Chain A, domain 1"/>
    <property type="match status" value="1"/>
</dbReference>
<dbReference type="Pfam" id="PF00378">
    <property type="entry name" value="ECH_1"/>
    <property type="match status" value="1"/>
</dbReference>
<dbReference type="PANTHER" id="PTHR11941">
    <property type="entry name" value="ENOYL-COA HYDRATASE-RELATED"/>
    <property type="match status" value="1"/>
</dbReference>
<evidence type="ECO:0000256" key="1">
    <source>
        <dbReference type="ARBA" id="ARBA00005254"/>
    </source>
</evidence>
<dbReference type="SUPFAM" id="SSF52096">
    <property type="entry name" value="ClpP/crotonase"/>
    <property type="match status" value="1"/>
</dbReference>
<dbReference type="AlphaFoldDB" id="A0A1E5T466"/>
<dbReference type="PANTHER" id="PTHR11941:SF54">
    <property type="entry name" value="ENOYL-COA HYDRATASE, MITOCHONDRIAL"/>
    <property type="match status" value="1"/>
</dbReference>
<evidence type="ECO:0000256" key="2">
    <source>
        <dbReference type="ARBA" id="ARBA00023239"/>
    </source>
</evidence>
<reference evidence="4 5" key="1">
    <citation type="submission" date="2016-05" db="EMBL/GenBank/DDBJ databases">
        <title>Draft Genome Sequence of Algibacter sp. Strain SK-16 Isolated from the Surface Water of Aburatsubo Inlet.</title>
        <authorList>
            <person name="Wong S.-K."/>
            <person name="Yoshizawa S."/>
            <person name="Nakajima Y."/>
            <person name="Ogura Y."/>
            <person name="Tetsuya H."/>
            <person name="Hamasaki K."/>
        </authorList>
    </citation>
    <scope>NUCLEOTIDE SEQUENCE [LARGE SCALE GENOMIC DNA]</scope>
    <source>
        <strain evidence="4 5">SK-16</strain>
    </source>
</reference>
<dbReference type="InterPro" id="IPR018376">
    <property type="entry name" value="Enoyl-CoA_hyd/isom_CS"/>
</dbReference>
<sequence>MNYNNILSEKENSINTITINRPKKLNALNKETIQELHKAFKIANEDDAIKVIIVTGSGEKAFIAGADISEFADFNVEEGSNLAAKGQELLFNFIENLSTPVIAAVNGFALGGGLELAMACHFRVASDNAKLGLPEVSLGVIPGYGGTQRLPQLIGKGRAMELIMTAGMIDANQALAYGLVNHVTTQEELISLSEKIATKISRNSSVAIGAAIKSINANFKEGANGFDVEIQEFGNCFGTEDFKEGTTAFLEKRKANFTGK</sequence>
<dbReference type="InterPro" id="IPR001753">
    <property type="entry name" value="Enoyl-CoA_hydra/iso"/>
</dbReference>
<keyword evidence="5" id="KW-1185">Reference proteome</keyword>
<evidence type="ECO:0000256" key="3">
    <source>
        <dbReference type="RuleBase" id="RU003707"/>
    </source>
</evidence>
<keyword evidence="2" id="KW-0456">Lyase</keyword>
<accession>A0A1E5T466</accession>
<dbReference type="Proteomes" id="UP000095713">
    <property type="component" value="Unassembled WGS sequence"/>
</dbReference>
<dbReference type="GO" id="GO:0016829">
    <property type="term" value="F:lyase activity"/>
    <property type="evidence" value="ECO:0007669"/>
    <property type="project" value="UniProtKB-KW"/>
</dbReference>
<dbReference type="RefSeq" id="WP_069831068.1">
    <property type="nucleotide sequence ID" value="NZ_MDJD01000049.1"/>
</dbReference>
<dbReference type="GO" id="GO:0006635">
    <property type="term" value="P:fatty acid beta-oxidation"/>
    <property type="evidence" value="ECO:0007669"/>
    <property type="project" value="TreeGrafter"/>
</dbReference>
<proteinExistence type="inferred from homology"/>
<dbReference type="OrthoDB" id="9775794at2"/>
<name>A0A1E5T466_9FLAO</name>
<gene>
    <name evidence="4" type="ORF">A8C32_19325</name>
</gene>
<comment type="caution">
    <text evidence="4">The sequence shown here is derived from an EMBL/GenBank/DDBJ whole genome shotgun (WGS) entry which is preliminary data.</text>
</comment>
<comment type="similarity">
    <text evidence="1 3">Belongs to the enoyl-CoA hydratase/isomerase family.</text>
</comment>
<protein>
    <submittedName>
        <fullName evidence="4">Enoyl-CoA hydratase</fullName>
    </submittedName>
</protein>